<keyword evidence="3" id="KW-1185">Reference proteome</keyword>
<dbReference type="Proteomes" id="UP001141806">
    <property type="component" value="Unassembled WGS sequence"/>
</dbReference>
<feature type="compositionally biased region" description="Polar residues" evidence="1">
    <location>
        <begin position="160"/>
        <end position="177"/>
    </location>
</feature>
<reference evidence="2" key="1">
    <citation type="journal article" date="2023" name="Plant J.">
        <title>The genome of the king protea, Protea cynaroides.</title>
        <authorList>
            <person name="Chang J."/>
            <person name="Duong T.A."/>
            <person name="Schoeman C."/>
            <person name="Ma X."/>
            <person name="Roodt D."/>
            <person name="Barker N."/>
            <person name="Li Z."/>
            <person name="Van de Peer Y."/>
            <person name="Mizrachi E."/>
        </authorList>
    </citation>
    <scope>NUCLEOTIDE SEQUENCE</scope>
    <source>
        <tissue evidence="2">Young leaves</tissue>
    </source>
</reference>
<feature type="compositionally biased region" description="Basic and acidic residues" evidence="1">
    <location>
        <begin position="1"/>
        <end position="11"/>
    </location>
</feature>
<name>A0A9Q0R429_9MAGN</name>
<dbReference type="EMBL" id="JAMYWD010000001">
    <property type="protein sequence ID" value="KAJ4982080.1"/>
    <property type="molecule type" value="Genomic_DNA"/>
</dbReference>
<sequence>MQTNVETRRSQPGDGASDENGNLNNEHQIVTPRADLGRWGDVEEEESDGDMEVEEVRINAMSPNGADQVPTEGLTSDVARDRSDASLCSKNMNVNLIFNGLGANGVAVRMNTGHAASVVTRSLGRIEVTFEDVVVVDASLAKQGGAFSEVGKCPPRRNVGRQNKQVDSTSARDTWKN</sequence>
<feature type="compositionally biased region" description="Polar residues" evidence="1">
    <location>
        <begin position="19"/>
        <end position="28"/>
    </location>
</feature>
<feature type="compositionally biased region" description="Acidic residues" evidence="1">
    <location>
        <begin position="42"/>
        <end position="51"/>
    </location>
</feature>
<dbReference type="AlphaFoldDB" id="A0A9Q0R429"/>
<evidence type="ECO:0000313" key="2">
    <source>
        <dbReference type="EMBL" id="KAJ4982080.1"/>
    </source>
</evidence>
<evidence type="ECO:0000256" key="1">
    <source>
        <dbReference type="SAM" id="MobiDB-lite"/>
    </source>
</evidence>
<proteinExistence type="predicted"/>
<protein>
    <submittedName>
        <fullName evidence="2">Uncharacterized protein</fullName>
    </submittedName>
</protein>
<accession>A0A9Q0R429</accession>
<organism evidence="2 3">
    <name type="scientific">Protea cynaroides</name>
    <dbReference type="NCBI Taxonomy" id="273540"/>
    <lineage>
        <taxon>Eukaryota</taxon>
        <taxon>Viridiplantae</taxon>
        <taxon>Streptophyta</taxon>
        <taxon>Embryophyta</taxon>
        <taxon>Tracheophyta</taxon>
        <taxon>Spermatophyta</taxon>
        <taxon>Magnoliopsida</taxon>
        <taxon>Proteales</taxon>
        <taxon>Proteaceae</taxon>
        <taxon>Protea</taxon>
    </lineage>
</organism>
<evidence type="ECO:0000313" key="3">
    <source>
        <dbReference type="Proteomes" id="UP001141806"/>
    </source>
</evidence>
<gene>
    <name evidence="2" type="ORF">NE237_032917</name>
</gene>
<comment type="caution">
    <text evidence="2">The sequence shown here is derived from an EMBL/GenBank/DDBJ whole genome shotgun (WGS) entry which is preliminary data.</text>
</comment>
<feature type="region of interest" description="Disordered" evidence="1">
    <location>
        <begin position="1"/>
        <end position="51"/>
    </location>
</feature>
<feature type="region of interest" description="Disordered" evidence="1">
    <location>
        <begin position="151"/>
        <end position="177"/>
    </location>
</feature>